<proteinExistence type="predicted"/>
<evidence type="ECO:0000313" key="1">
    <source>
        <dbReference type="EMBL" id="SVB87217.1"/>
    </source>
</evidence>
<sequence length="63" mass="7448">VVYGEKWLRFILFNPFGQLALHTVAKRAWFSRWYGWRMSASGSKARVKPFIETYGIAEEEHVK</sequence>
<feature type="non-terminal residue" evidence="1">
    <location>
        <position position="1"/>
    </location>
</feature>
<feature type="non-terminal residue" evidence="1">
    <location>
        <position position="63"/>
    </location>
</feature>
<protein>
    <submittedName>
        <fullName evidence="1">Uncharacterized protein</fullName>
    </submittedName>
</protein>
<reference evidence="1" key="1">
    <citation type="submission" date="2018-05" db="EMBL/GenBank/DDBJ databases">
        <authorList>
            <person name="Lanie J.A."/>
            <person name="Ng W.-L."/>
            <person name="Kazmierczak K.M."/>
            <person name="Andrzejewski T.M."/>
            <person name="Davidsen T.M."/>
            <person name="Wayne K.J."/>
            <person name="Tettelin H."/>
            <person name="Glass J.I."/>
            <person name="Rusch D."/>
            <person name="Podicherti R."/>
            <person name="Tsui H.-C.T."/>
            <person name="Winkler M.E."/>
        </authorList>
    </citation>
    <scope>NUCLEOTIDE SEQUENCE</scope>
</reference>
<dbReference type="EMBL" id="UINC01061536">
    <property type="protein sequence ID" value="SVB87217.1"/>
    <property type="molecule type" value="Genomic_DNA"/>
</dbReference>
<name>A0A382HJV3_9ZZZZ</name>
<dbReference type="AlphaFoldDB" id="A0A382HJV3"/>
<gene>
    <name evidence="1" type="ORF">METZ01_LOCUS240071</name>
</gene>
<accession>A0A382HJV3</accession>
<organism evidence="1">
    <name type="scientific">marine metagenome</name>
    <dbReference type="NCBI Taxonomy" id="408172"/>
    <lineage>
        <taxon>unclassified sequences</taxon>
        <taxon>metagenomes</taxon>
        <taxon>ecological metagenomes</taxon>
    </lineage>
</organism>